<gene>
    <name evidence="2" type="ORF">GCM10022257_12480</name>
</gene>
<dbReference type="Pfam" id="PF13302">
    <property type="entry name" value="Acetyltransf_3"/>
    <property type="match status" value="1"/>
</dbReference>
<evidence type="ECO:0000313" key="2">
    <source>
        <dbReference type="EMBL" id="GAA4269147.1"/>
    </source>
</evidence>
<dbReference type="InterPro" id="IPR051531">
    <property type="entry name" value="N-acetyltransferase"/>
</dbReference>
<feature type="domain" description="N-acetyltransferase" evidence="1">
    <location>
        <begin position="10"/>
        <end position="172"/>
    </location>
</feature>
<accession>A0ABP8EA75</accession>
<dbReference type="InterPro" id="IPR000182">
    <property type="entry name" value="GNAT_dom"/>
</dbReference>
<reference evidence="3" key="1">
    <citation type="journal article" date="2019" name="Int. J. Syst. Evol. Microbiol.">
        <title>The Global Catalogue of Microorganisms (GCM) 10K type strain sequencing project: providing services to taxonomists for standard genome sequencing and annotation.</title>
        <authorList>
            <consortium name="The Broad Institute Genomics Platform"/>
            <consortium name="The Broad Institute Genome Sequencing Center for Infectious Disease"/>
            <person name="Wu L."/>
            <person name="Ma J."/>
        </authorList>
    </citation>
    <scope>NUCLEOTIDE SEQUENCE [LARGE SCALE GENOMIC DNA]</scope>
    <source>
        <strain evidence="3">JCM 17452</strain>
    </source>
</reference>
<dbReference type="PANTHER" id="PTHR43792:SF16">
    <property type="entry name" value="N-ACETYLTRANSFERASE DOMAIN-CONTAINING PROTEIN"/>
    <property type="match status" value="1"/>
</dbReference>
<protein>
    <submittedName>
        <fullName evidence="2">GNAT family N-acetyltransferase</fullName>
    </submittedName>
</protein>
<evidence type="ECO:0000313" key="3">
    <source>
        <dbReference type="Proteomes" id="UP001500027"/>
    </source>
</evidence>
<comment type="caution">
    <text evidence="2">The sequence shown here is derived from an EMBL/GenBank/DDBJ whole genome shotgun (WGS) entry which is preliminary data.</text>
</comment>
<proteinExistence type="predicted"/>
<dbReference type="Proteomes" id="UP001500027">
    <property type="component" value="Unassembled WGS sequence"/>
</dbReference>
<name>A0ABP8EA75_9FLAO</name>
<dbReference type="RefSeq" id="WP_139000943.1">
    <property type="nucleotide sequence ID" value="NZ_BAABAV010000001.1"/>
</dbReference>
<dbReference type="EMBL" id="BAABAV010000001">
    <property type="protein sequence ID" value="GAA4269147.1"/>
    <property type="molecule type" value="Genomic_DNA"/>
</dbReference>
<sequence>MTFYIETERLILRELRLSDLDGMFELDSNPEVHAYLGKKPVKTLEESVKILESVISQYQERGIGRFAAIEKPSGEFIGWSGIKFNTGDMETLGDKRDFYDIGYRFIPRYWGKGYATESSKAVLDFGFKDLDIKTICGAAEIDNIASNKVLQKIGLKYMEQFPYENEMINWYELKQQNYG</sequence>
<evidence type="ECO:0000259" key="1">
    <source>
        <dbReference type="PROSITE" id="PS51186"/>
    </source>
</evidence>
<organism evidence="2 3">
    <name type="scientific">Hyunsoonleella aestuarii</name>
    <dbReference type="NCBI Taxonomy" id="912802"/>
    <lineage>
        <taxon>Bacteria</taxon>
        <taxon>Pseudomonadati</taxon>
        <taxon>Bacteroidota</taxon>
        <taxon>Flavobacteriia</taxon>
        <taxon>Flavobacteriales</taxon>
        <taxon>Flavobacteriaceae</taxon>
    </lineage>
</organism>
<keyword evidence="3" id="KW-1185">Reference proteome</keyword>
<dbReference type="SUPFAM" id="SSF55729">
    <property type="entry name" value="Acyl-CoA N-acyltransferases (Nat)"/>
    <property type="match status" value="1"/>
</dbReference>
<dbReference type="Gene3D" id="3.40.630.30">
    <property type="match status" value="1"/>
</dbReference>
<dbReference type="InterPro" id="IPR016181">
    <property type="entry name" value="Acyl_CoA_acyltransferase"/>
</dbReference>
<dbReference type="PROSITE" id="PS51186">
    <property type="entry name" value="GNAT"/>
    <property type="match status" value="1"/>
</dbReference>
<dbReference type="PANTHER" id="PTHR43792">
    <property type="entry name" value="GNAT FAMILY, PUTATIVE (AFU_ORTHOLOGUE AFUA_3G00765)-RELATED-RELATED"/>
    <property type="match status" value="1"/>
</dbReference>